<organism evidence="1 2">
    <name type="scientific">Exophiala spinifera</name>
    <dbReference type="NCBI Taxonomy" id="91928"/>
    <lineage>
        <taxon>Eukaryota</taxon>
        <taxon>Fungi</taxon>
        <taxon>Dikarya</taxon>
        <taxon>Ascomycota</taxon>
        <taxon>Pezizomycotina</taxon>
        <taxon>Eurotiomycetes</taxon>
        <taxon>Chaetothyriomycetidae</taxon>
        <taxon>Chaetothyriales</taxon>
        <taxon>Herpotrichiellaceae</taxon>
        <taxon>Exophiala</taxon>
    </lineage>
</organism>
<dbReference type="RefSeq" id="XP_016239893.1">
    <property type="nucleotide sequence ID" value="XM_016374617.1"/>
</dbReference>
<dbReference type="VEuPathDB" id="FungiDB:PV08_00251"/>
<dbReference type="STRING" id="91928.A0A0D2A4A2"/>
<dbReference type="OrthoDB" id="543156at2759"/>
<dbReference type="HOGENOM" id="CLU_1786860_0_0_1"/>
<dbReference type="Proteomes" id="UP000053328">
    <property type="component" value="Unassembled WGS sequence"/>
</dbReference>
<evidence type="ECO:0000313" key="2">
    <source>
        <dbReference type="Proteomes" id="UP000053328"/>
    </source>
</evidence>
<proteinExistence type="predicted"/>
<evidence type="ECO:0000313" key="1">
    <source>
        <dbReference type="EMBL" id="KIW19677.1"/>
    </source>
</evidence>
<accession>A0A0D2A4A2</accession>
<dbReference type="AlphaFoldDB" id="A0A0D2A4A2"/>
<keyword evidence="2" id="KW-1185">Reference proteome</keyword>
<dbReference type="GeneID" id="27327334"/>
<sequence length="145" mass="16105">MLASPRTLLKGGRTDLRRDFNQSLNRANPAIKDGVGNSLSLTLQPNDTEQSSQHYSEITMPAALDLANPDRTIHVGVVLMGGETEILDVAPVDFFHGLTKDSIQDWPEDWLDPKLREQAIDFKFHWVNETGNPAKLTGALPSSRR</sequence>
<name>A0A0D2A4A2_9EURO</name>
<protein>
    <submittedName>
        <fullName evidence="1">Uncharacterized protein</fullName>
    </submittedName>
</protein>
<reference evidence="1 2" key="1">
    <citation type="submission" date="2015-01" db="EMBL/GenBank/DDBJ databases">
        <title>The Genome Sequence of Exophiala spinifera CBS89968.</title>
        <authorList>
            <consortium name="The Broad Institute Genomics Platform"/>
            <person name="Cuomo C."/>
            <person name="de Hoog S."/>
            <person name="Gorbushina A."/>
            <person name="Stielow B."/>
            <person name="Teixiera M."/>
            <person name="Abouelleil A."/>
            <person name="Chapman S.B."/>
            <person name="Priest M."/>
            <person name="Young S.K."/>
            <person name="Wortman J."/>
            <person name="Nusbaum C."/>
            <person name="Birren B."/>
        </authorList>
    </citation>
    <scope>NUCLEOTIDE SEQUENCE [LARGE SCALE GENOMIC DNA]</scope>
    <source>
        <strain evidence="1 2">CBS 89968</strain>
    </source>
</reference>
<dbReference type="EMBL" id="KN847492">
    <property type="protein sequence ID" value="KIW19677.1"/>
    <property type="molecule type" value="Genomic_DNA"/>
</dbReference>
<gene>
    <name evidence="1" type="ORF">PV08_00251</name>
</gene>